<evidence type="ECO:0000256" key="1">
    <source>
        <dbReference type="ARBA" id="ARBA00023115"/>
    </source>
</evidence>
<accession>A0ABQ2KDT7</accession>
<proteinExistence type="predicted"/>
<dbReference type="EMBL" id="BMLM01000001">
    <property type="protein sequence ID" value="GGN78641.1"/>
    <property type="molecule type" value="Genomic_DNA"/>
</dbReference>
<dbReference type="NCBIfam" id="NF037959">
    <property type="entry name" value="MFS_SpdSyn"/>
    <property type="match status" value="1"/>
</dbReference>
<dbReference type="RefSeq" id="WP_188715640.1">
    <property type="nucleotide sequence ID" value="NZ_BAABBD010000001.1"/>
</dbReference>
<evidence type="ECO:0000313" key="2">
    <source>
        <dbReference type="EMBL" id="GGN78641.1"/>
    </source>
</evidence>
<dbReference type="CDD" id="cd02440">
    <property type="entry name" value="AdoMet_MTases"/>
    <property type="match status" value="1"/>
</dbReference>
<evidence type="ECO:0000313" key="3">
    <source>
        <dbReference type="Proteomes" id="UP000626982"/>
    </source>
</evidence>
<gene>
    <name evidence="2" type="ORF">GCM10010968_04610</name>
</gene>
<name>A0ABQ2KDT7_9MICO</name>
<dbReference type="PANTHER" id="PTHR43317:SF1">
    <property type="entry name" value="THERMOSPERMINE SYNTHASE ACAULIS5"/>
    <property type="match status" value="1"/>
</dbReference>
<dbReference type="InterPro" id="IPR029063">
    <property type="entry name" value="SAM-dependent_MTases_sf"/>
</dbReference>
<sequence>MTRRTLSDGLEATLEPDEHGLVLVIDGIAQSHLGEPGAPPRHASHRWMLAAALAAVEGRTAPAVLHLGGGALALPRAIAAAQPDARQRVVELEPALVELIAEAAPPPASVAVEVGDGRAALEAAREPVDVVAIDVFAAGRVPAPFTSVECFAAARRALAPGGTLVANSADGPPLAFLRSQLATLRAAFPEVAIVTTGSTLAGARHSNVVLLASEAPLPLDAIRAQVRDGRPPAAALGWERLAPFVAETGPEVVRDATAVGSPAPVRSAYLGGSALPASLLGG</sequence>
<reference evidence="3" key="1">
    <citation type="journal article" date="2019" name="Int. J. Syst. Evol. Microbiol.">
        <title>The Global Catalogue of Microorganisms (GCM) 10K type strain sequencing project: providing services to taxonomists for standard genome sequencing and annotation.</title>
        <authorList>
            <consortium name="The Broad Institute Genomics Platform"/>
            <consortium name="The Broad Institute Genome Sequencing Center for Infectious Disease"/>
            <person name="Wu L."/>
            <person name="Ma J."/>
        </authorList>
    </citation>
    <scope>NUCLEOTIDE SEQUENCE [LARGE SCALE GENOMIC DNA]</scope>
    <source>
        <strain evidence="3">CGMCC 1.6960</strain>
    </source>
</reference>
<dbReference type="Gene3D" id="3.40.50.150">
    <property type="entry name" value="Vaccinia Virus protein VP39"/>
    <property type="match status" value="1"/>
</dbReference>
<protein>
    <recommendedName>
        <fullName evidence="4">Spermidine synthase</fullName>
    </recommendedName>
</protein>
<dbReference type="SUPFAM" id="SSF53335">
    <property type="entry name" value="S-adenosyl-L-methionine-dependent methyltransferases"/>
    <property type="match status" value="1"/>
</dbReference>
<organism evidence="2 3">
    <name type="scientific">Agrococcus terreus</name>
    <dbReference type="NCBI Taxonomy" id="574649"/>
    <lineage>
        <taxon>Bacteria</taxon>
        <taxon>Bacillati</taxon>
        <taxon>Actinomycetota</taxon>
        <taxon>Actinomycetes</taxon>
        <taxon>Micrococcales</taxon>
        <taxon>Microbacteriaceae</taxon>
        <taxon>Agrococcus</taxon>
    </lineage>
</organism>
<dbReference type="Proteomes" id="UP000626982">
    <property type="component" value="Unassembled WGS sequence"/>
</dbReference>
<keyword evidence="1" id="KW-0620">Polyamine biosynthesis</keyword>
<dbReference type="PANTHER" id="PTHR43317">
    <property type="entry name" value="THERMOSPERMINE SYNTHASE ACAULIS5"/>
    <property type="match status" value="1"/>
</dbReference>
<comment type="caution">
    <text evidence="2">The sequence shown here is derived from an EMBL/GenBank/DDBJ whole genome shotgun (WGS) entry which is preliminary data.</text>
</comment>
<evidence type="ECO:0008006" key="4">
    <source>
        <dbReference type="Google" id="ProtNLM"/>
    </source>
</evidence>
<keyword evidence="3" id="KW-1185">Reference proteome</keyword>